<protein>
    <submittedName>
        <fullName evidence="5">Restriction endonuclease subunit S</fullName>
        <ecNumber evidence="5">3.1.21.-</ecNumber>
    </submittedName>
</protein>
<dbReference type="EC" id="3.1.21.-" evidence="5"/>
<feature type="domain" description="Type I restriction modification DNA specificity" evidence="4">
    <location>
        <begin position="23"/>
        <end position="73"/>
    </location>
</feature>
<dbReference type="SUPFAM" id="SSF116734">
    <property type="entry name" value="DNA methylase specificity domain"/>
    <property type="match status" value="1"/>
</dbReference>
<keyword evidence="2" id="KW-0680">Restriction system</keyword>
<keyword evidence="5" id="KW-0378">Hydrolase</keyword>
<reference evidence="5" key="1">
    <citation type="journal article" date="2022" name="J. Anim. Sci.">
        <title>Whole genome sequence analyses-based assessment of virulence potential and antimicrobial susceptibilities and resistance of Enterococcus faecium strains isolated from commercial swine and cattle probiotic products.</title>
        <authorList>
            <person name="Shridhar P.B."/>
            <person name="Amachawadi R.G."/>
            <person name="Tokach M."/>
            <person name="Patel I."/>
            <person name="Gangiredla J."/>
            <person name="Mammel M."/>
            <person name="Nagaraja T.G."/>
        </authorList>
    </citation>
    <scope>NUCLEOTIDE SEQUENCE</scope>
    <source>
        <strain evidence="5">EF215</strain>
    </source>
</reference>
<dbReference type="GO" id="GO:0003677">
    <property type="term" value="F:DNA binding"/>
    <property type="evidence" value="ECO:0007669"/>
    <property type="project" value="UniProtKB-KW"/>
</dbReference>
<gene>
    <name evidence="5" type="ORF">KYX88_13830</name>
</gene>
<accession>A0A9X1GEI5</accession>
<keyword evidence="5" id="KW-0540">Nuclease</keyword>
<sequence>MQKLFPKNGSKLPQLRFAGFADAWEQRKLGEVADIIGGGTPSTNVSEYWNGDIDWYSPVEIGNQIYIDESQKKITGSVAKF</sequence>
<dbReference type="InterPro" id="IPR044946">
    <property type="entry name" value="Restrct_endonuc_typeI_TRD_sf"/>
</dbReference>
<evidence type="ECO:0000256" key="1">
    <source>
        <dbReference type="ARBA" id="ARBA00010923"/>
    </source>
</evidence>
<dbReference type="AlphaFoldDB" id="A0A9X1GEI5"/>
<keyword evidence="3" id="KW-0238">DNA-binding</keyword>
<dbReference type="Proteomes" id="UP001139644">
    <property type="component" value="Unassembled WGS sequence"/>
</dbReference>
<dbReference type="Gene3D" id="3.90.220.20">
    <property type="entry name" value="DNA methylase specificity domains"/>
    <property type="match status" value="1"/>
</dbReference>
<keyword evidence="5" id="KW-0255">Endonuclease</keyword>
<organism evidence="5 6">
    <name type="scientific">Enterococcus faecium</name>
    <name type="common">Streptococcus faecium</name>
    <dbReference type="NCBI Taxonomy" id="1352"/>
    <lineage>
        <taxon>Bacteria</taxon>
        <taxon>Bacillati</taxon>
        <taxon>Bacillota</taxon>
        <taxon>Bacilli</taxon>
        <taxon>Lactobacillales</taxon>
        <taxon>Enterococcaceae</taxon>
        <taxon>Enterococcus</taxon>
    </lineage>
</organism>
<dbReference type="GO" id="GO:0004519">
    <property type="term" value="F:endonuclease activity"/>
    <property type="evidence" value="ECO:0007669"/>
    <property type="project" value="UniProtKB-KW"/>
</dbReference>
<proteinExistence type="inferred from homology"/>
<comment type="similarity">
    <text evidence="1">Belongs to the type-I restriction system S methylase family.</text>
</comment>
<dbReference type="EMBL" id="JAIFOC010000185">
    <property type="protein sequence ID" value="MBX4223844.1"/>
    <property type="molecule type" value="Genomic_DNA"/>
</dbReference>
<evidence type="ECO:0000259" key="4">
    <source>
        <dbReference type="Pfam" id="PF01420"/>
    </source>
</evidence>
<evidence type="ECO:0000313" key="5">
    <source>
        <dbReference type="EMBL" id="MBX4223844.1"/>
    </source>
</evidence>
<evidence type="ECO:0000256" key="3">
    <source>
        <dbReference type="ARBA" id="ARBA00023125"/>
    </source>
</evidence>
<dbReference type="Pfam" id="PF01420">
    <property type="entry name" value="Methylase_S"/>
    <property type="match status" value="1"/>
</dbReference>
<comment type="caution">
    <text evidence="5">The sequence shown here is derived from an EMBL/GenBank/DDBJ whole genome shotgun (WGS) entry which is preliminary data.</text>
</comment>
<dbReference type="InterPro" id="IPR000055">
    <property type="entry name" value="Restrct_endonuc_typeI_TRD"/>
</dbReference>
<dbReference type="GO" id="GO:0009307">
    <property type="term" value="P:DNA restriction-modification system"/>
    <property type="evidence" value="ECO:0007669"/>
    <property type="project" value="UniProtKB-KW"/>
</dbReference>
<dbReference type="RefSeq" id="WP_025479475.1">
    <property type="nucleotide sequence ID" value="NZ_CABGSQ010000016.1"/>
</dbReference>
<evidence type="ECO:0000256" key="2">
    <source>
        <dbReference type="ARBA" id="ARBA00022747"/>
    </source>
</evidence>
<name>A0A9X1GEI5_ENTFC</name>
<dbReference type="GO" id="GO:0016787">
    <property type="term" value="F:hydrolase activity"/>
    <property type="evidence" value="ECO:0007669"/>
    <property type="project" value="UniProtKB-KW"/>
</dbReference>
<feature type="non-terminal residue" evidence="5">
    <location>
        <position position="81"/>
    </location>
</feature>
<evidence type="ECO:0000313" key="6">
    <source>
        <dbReference type="Proteomes" id="UP001139644"/>
    </source>
</evidence>